<comment type="similarity">
    <text evidence="6">Belongs to the TRAFAC class myosin-kinesin ATPase superfamily. Myosin family.</text>
</comment>
<evidence type="ECO:0000256" key="6">
    <source>
        <dbReference type="PROSITE-ProRule" id="PRU00782"/>
    </source>
</evidence>
<evidence type="ECO:0000256" key="8">
    <source>
        <dbReference type="SAM" id="MobiDB-lite"/>
    </source>
</evidence>
<dbReference type="Pfam" id="PF01167">
    <property type="entry name" value="Tub"/>
    <property type="match status" value="1"/>
</dbReference>
<dbReference type="PaxDb" id="2903-EOD26082"/>
<dbReference type="HOGENOM" id="CLU_343394_0_0_1"/>
<feature type="signal peptide" evidence="9">
    <location>
        <begin position="1"/>
        <end position="18"/>
    </location>
</feature>
<dbReference type="InterPro" id="IPR001609">
    <property type="entry name" value="Myosin_head_motor_dom-like"/>
</dbReference>
<dbReference type="SUPFAM" id="SSF54518">
    <property type="entry name" value="Tubby C-terminal domain-like"/>
    <property type="match status" value="1"/>
</dbReference>
<dbReference type="Gene3D" id="1.20.120.720">
    <property type="entry name" value="Myosin VI head, motor domain, U50 subdomain"/>
    <property type="match status" value="1"/>
</dbReference>
<dbReference type="GO" id="GO:0007015">
    <property type="term" value="P:actin filament organization"/>
    <property type="evidence" value="ECO:0007669"/>
    <property type="project" value="TreeGrafter"/>
</dbReference>
<dbReference type="Gene3D" id="3.20.90.10">
    <property type="entry name" value="Tubby Protein, Chain A"/>
    <property type="match status" value="1"/>
</dbReference>
<dbReference type="GO" id="GO:0005524">
    <property type="term" value="F:ATP binding"/>
    <property type="evidence" value="ECO:0007669"/>
    <property type="project" value="UniProtKB-KW"/>
</dbReference>
<dbReference type="GO" id="GO:0005737">
    <property type="term" value="C:cytoplasm"/>
    <property type="evidence" value="ECO:0007669"/>
    <property type="project" value="TreeGrafter"/>
</dbReference>
<evidence type="ECO:0000256" key="9">
    <source>
        <dbReference type="SAM" id="SignalP"/>
    </source>
</evidence>
<dbReference type="GO" id="GO:0016459">
    <property type="term" value="C:myosin complex"/>
    <property type="evidence" value="ECO:0007669"/>
    <property type="project" value="UniProtKB-KW"/>
</dbReference>
<dbReference type="CDD" id="cd00124">
    <property type="entry name" value="MYSc"/>
    <property type="match status" value="1"/>
</dbReference>
<dbReference type="Gene3D" id="3.40.850.10">
    <property type="entry name" value="Kinesin motor domain"/>
    <property type="match status" value="1"/>
</dbReference>
<dbReference type="AlphaFoldDB" id="A0A0D3JRE7"/>
<keyword evidence="1" id="KW-0547">Nucleotide-binding</keyword>
<evidence type="ECO:0000256" key="3">
    <source>
        <dbReference type="ARBA" id="ARBA00023123"/>
    </source>
</evidence>
<dbReference type="Pfam" id="PF00063">
    <property type="entry name" value="Myosin_head"/>
    <property type="match status" value="1"/>
</dbReference>
<dbReference type="GO" id="GO:0016020">
    <property type="term" value="C:membrane"/>
    <property type="evidence" value="ECO:0007669"/>
    <property type="project" value="TreeGrafter"/>
</dbReference>
<dbReference type="PANTHER" id="PTHR13140:SF706">
    <property type="entry name" value="DILUTE CLASS UNCONVENTIONAL MYOSIN, ISOFORM C"/>
    <property type="match status" value="1"/>
</dbReference>
<dbReference type="EnsemblProtists" id="EOD26082">
    <property type="protein sequence ID" value="EOD26082"/>
    <property type="gene ID" value="EMIHUDRAFT_115214"/>
</dbReference>
<comment type="caution">
    <text evidence="6">Lacks conserved residue(s) required for the propagation of feature annotation.</text>
</comment>
<dbReference type="Gene3D" id="1.20.58.530">
    <property type="match status" value="1"/>
</dbReference>
<dbReference type="PRINTS" id="PR01573">
    <property type="entry name" value="SUPERTUBBY"/>
</dbReference>
<feature type="coiled-coil region" evidence="7">
    <location>
        <begin position="111"/>
        <end position="172"/>
    </location>
</feature>
<proteinExistence type="inferred from homology"/>
<dbReference type="SUPFAM" id="SSF52540">
    <property type="entry name" value="P-loop containing nucleoside triphosphate hydrolases"/>
    <property type="match status" value="1"/>
</dbReference>
<dbReference type="PROSITE" id="PS51456">
    <property type="entry name" value="MYOSIN_MOTOR"/>
    <property type="match status" value="1"/>
</dbReference>
<dbReference type="RefSeq" id="XP_005778511.1">
    <property type="nucleotide sequence ID" value="XM_005778454.1"/>
</dbReference>
<dbReference type="eggNOG" id="KOG2502">
    <property type="taxonomic scope" value="Eukaryota"/>
</dbReference>
<dbReference type="PANTHER" id="PTHR13140">
    <property type="entry name" value="MYOSIN"/>
    <property type="match status" value="1"/>
</dbReference>
<keyword evidence="7" id="KW-0175">Coiled coil</keyword>
<evidence type="ECO:0000313" key="11">
    <source>
        <dbReference type="EnsemblProtists" id="EOD26082"/>
    </source>
</evidence>
<evidence type="ECO:0000256" key="2">
    <source>
        <dbReference type="ARBA" id="ARBA00022840"/>
    </source>
</evidence>
<sequence length="825" mass="89675">MLALLALLALALPQPFEAAEEKEAARHAEELLAEVEAEKRAKGKKGKKKKKKGGGAGAAAGPSQEPEEVAEAPSEADAAEAAKKAEEVRILLLLETLTEERIRFGITAESQAAASAEVAEASRLAEEAEEAEEEAEEEEEAETAAVAALAVAKAVRAESRAAEEAARAAMDEVVAALEEAKGCDRNATIKNVIGIVDIFGFEIFEKNSMEQLCINFANEKLQALFTKTVFAETMKAYKEEGIDVADITYSDNANLIKTFETPKTGLFGLLTEECILPKGTDEGFTEKVMATHGKGGIIFRMKGVGPKEGFGLNHFAGQVNYGTKAWLDKNRDPMSGDLVQLMLSADNKLLKELFTEKQEADAGGGGGKKKSPKFKGVMDTFTAQLNDLNGTLEKCALHFVRCFKTNDQKKKEFNEDEVVMRQLQTSGVLDALRVSREGYPDRMIFETFSSQYIAVPGLKTAAELAPKPPKERVDTLLERLEVPKEKYRSGKTRVFFAAGVLDGLRAKRTAMQAKIATEIQRVGRGLVARAKARELRKIREAALQAMVAATPGEDIEALRTAIKGAKDAGLPNYPAGKAKFDEAEKRLATLEAELKARKEAEAALEAAVAGTDIPALEAALKKAVDCKSDNKPLIERGEKREEAKRSKASTLESGAFVGKVRSDKKSLDYTLYDDGTSPDGKDKGGTSVLRHELLHINFSNSLRNRDPGAMTVVLPEVDSDGSFESVQPRHHTEGLEALLKRGEKGGLLELKNRQPKWNASSNMYVLDFHGRASLPSCRNAKESDVCFLMGKVEENRFNIDFKAPFSAMQAFATAIIIFDNSSGAF</sequence>
<dbReference type="GeneID" id="17271626"/>
<reference evidence="12" key="1">
    <citation type="journal article" date="2013" name="Nature">
        <title>Pan genome of the phytoplankton Emiliania underpins its global distribution.</title>
        <authorList>
            <person name="Read B.A."/>
            <person name="Kegel J."/>
            <person name="Klute M.J."/>
            <person name="Kuo A."/>
            <person name="Lefebvre S.C."/>
            <person name="Maumus F."/>
            <person name="Mayer C."/>
            <person name="Miller J."/>
            <person name="Monier A."/>
            <person name="Salamov A."/>
            <person name="Young J."/>
            <person name="Aguilar M."/>
            <person name="Claverie J.M."/>
            <person name="Frickenhaus S."/>
            <person name="Gonzalez K."/>
            <person name="Herman E.K."/>
            <person name="Lin Y.C."/>
            <person name="Napier J."/>
            <person name="Ogata H."/>
            <person name="Sarno A.F."/>
            <person name="Shmutz J."/>
            <person name="Schroeder D."/>
            <person name="de Vargas C."/>
            <person name="Verret F."/>
            <person name="von Dassow P."/>
            <person name="Valentin K."/>
            <person name="Van de Peer Y."/>
            <person name="Wheeler G."/>
            <person name="Dacks J.B."/>
            <person name="Delwiche C.F."/>
            <person name="Dyhrman S.T."/>
            <person name="Glockner G."/>
            <person name="John U."/>
            <person name="Richards T."/>
            <person name="Worden A.Z."/>
            <person name="Zhang X."/>
            <person name="Grigoriev I.V."/>
            <person name="Allen A.E."/>
            <person name="Bidle K."/>
            <person name="Borodovsky M."/>
            <person name="Bowler C."/>
            <person name="Brownlee C."/>
            <person name="Cock J.M."/>
            <person name="Elias M."/>
            <person name="Gladyshev V.N."/>
            <person name="Groth M."/>
            <person name="Guda C."/>
            <person name="Hadaegh A."/>
            <person name="Iglesias-Rodriguez M.D."/>
            <person name="Jenkins J."/>
            <person name="Jones B.M."/>
            <person name="Lawson T."/>
            <person name="Leese F."/>
            <person name="Lindquist E."/>
            <person name="Lobanov A."/>
            <person name="Lomsadze A."/>
            <person name="Malik S.B."/>
            <person name="Marsh M.E."/>
            <person name="Mackinder L."/>
            <person name="Mock T."/>
            <person name="Mueller-Roeber B."/>
            <person name="Pagarete A."/>
            <person name="Parker M."/>
            <person name="Probert I."/>
            <person name="Quesneville H."/>
            <person name="Raines C."/>
            <person name="Rensing S.A."/>
            <person name="Riano-Pachon D.M."/>
            <person name="Richier S."/>
            <person name="Rokitta S."/>
            <person name="Shiraiwa Y."/>
            <person name="Soanes D.M."/>
            <person name="van der Giezen M."/>
            <person name="Wahlund T.M."/>
            <person name="Williams B."/>
            <person name="Wilson W."/>
            <person name="Wolfe G."/>
            <person name="Wurch L.L."/>
        </authorList>
    </citation>
    <scope>NUCLEOTIDE SEQUENCE</scope>
</reference>
<dbReference type="KEGG" id="ehx:EMIHUDRAFT_115214"/>
<accession>A0A0D3JRE7</accession>
<feature type="chain" id="PRO_5044213598" description="Myosin motor domain-containing protein" evidence="9">
    <location>
        <begin position="19"/>
        <end position="825"/>
    </location>
</feature>
<dbReference type="InterPro" id="IPR025659">
    <property type="entry name" value="Tubby-like_C"/>
</dbReference>
<dbReference type="GO" id="GO:0000146">
    <property type="term" value="F:microfilament motor activity"/>
    <property type="evidence" value="ECO:0007669"/>
    <property type="project" value="TreeGrafter"/>
</dbReference>
<keyword evidence="3 6" id="KW-0518">Myosin</keyword>
<dbReference type="InterPro" id="IPR027417">
    <property type="entry name" value="P-loop_NTPase"/>
</dbReference>
<dbReference type="PROSITE" id="PS50096">
    <property type="entry name" value="IQ"/>
    <property type="match status" value="1"/>
</dbReference>
<name>A0A0D3JRE7_EMIH1</name>
<keyword evidence="4" id="KW-0505">Motor protein</keyword>
<protein>
    <recommendedName>
        <fullName evidence="10">Myosin motor domain-containing protein</fullName>
    </recommendedName>
</protein>
<dbReference type="eggNOG" id="KOG0161">
    <property type="taxonomic scope" value="Eukaryota"/>
</dbReference>
<feature type="region of interest" description="Disordered" evidence="8">
    <location>
        <begin position="37"/>
        <end position="80"/>
    </location>
</feature>
<keyword evidence="2" id="KW-0067">ATP-binding</keyword>
<dbReference type="SMART" id="SM00242">
    <property type="entry name" value="MYSc"/>
    <property type="match status" value="1"/>
</dbReference>
<dbReference type="InterPro" id="IPR036961">
    <property type="entry name" value="Kinesin_motor_dom_sf"/>
</dbReference>
<feature type="compositionally biased region" description="Basic residues" evidence="8">
    <location>
        <begin position="41"/>
        <end position="53"/>
    </location>
</feature>
<evidence type="ECO:0000259" key="10">
    <source>
        <dbReference type="PROSITE" id="PS51456"/>
    </source>
</evidence>
<evidence type="ECO:0000256" key="7">
    <source>
        <dbReference type="SAM" id="Coils"/>
    </source>
</evidence>
<dbReference type="InterPro" id="IPR000007">
    <property type="entry name" value="Tubby_C"/>
</dbReference>
<reference evidence="11" key="2">
    <citation type="submission" date="2024-10" db="UniProtKB">
        <authorList>
            <consortium name="EnsemblProtists"/>
        </authorList>
    </citation>
    <scope>IDENTIFICATION</scope>
</reference>
<keyword evidence="12" id="KW-1185">Reference proteome</keyword>
<feature type="region of interest" description="Actin-binding" evidence="6">
    <location>
        <begin position="385"/>
        <end position="407"/>
    </location>
</feature>
<evidence type="ECO:0000256" key="5">
    <source>
        <dbReference type="ARBA" id="ARBA00023203"/>
    </source>
</evidence>
<organism evidence="11 12">
    <name type="scientific">Emiliania huxleyi (strain CCMP1516)</name>
    <dbReference type="NCBI Taxonomy" id="280463"/>
    <lineage>
        <taxon>Eukaryota</taxon>
        <taxon>Haptista</taxon>
        <taxon>Haptophyta</taxon>
        <taxon>Prymnesiophyceae</taxon>
        <taxon>Isochrysidales</taxon>
        <taxon>Noelaerhabdaceae</taxon>
        <taxon>Emiliania</taxon>
    </lineage>
</organism>
<feature type="domain" description="Myosin motor" evidence="10">
    <location>
        <begin position="1"/>
        <end position="509"/>
    </location>
</feature>
<evidence type="ECO:0000256" key="4">
    <source>
        <dbReference type="ARBA" id="ARBA00023175"/>
    </source>
</evidence>
<keyword evidence="5 6" id="KW-0009">Actin-binding</keyword>
<evidence type="ECO:0000313" key="12">
    <source>
        <dbReference type="Proteomes" id="UP000013827"/>
    </source>
</evidence>
<keyword evidence="9" id="KW-0732">Signal</keyword>
<evidence type="ECO:0000256" key="1">
    <source>
        <dbReference type="ARBA" id="ARBA00022741"/>
    </source>
</evidence>
<dbReference type="GO" id="GO:0051015">
    <property type="term" value="F:actin filament binding"/>
    <property type="evidence" value="ECO:0007669"/>
    <property type="project" value="TreeGrafter"/>
</dbReference>
<dbReference type="Gene3D" id="1.20.5.4820">
    <property type="match status" value="1"/>
</dbReference>
<dbReference type="STRING" id="2903.R1CTV1"/>
<dbReference type="Proteomes" id="UP000013827">
    <property type="component" value="Unassembled WGS sequence"/>
</dbReference>
<feature type="coiled-coil region" evidence="7">
    <location>
        <begin position="580"/>
        <end position="607"/>
    </location>
</feature>